<dbReference type="Proteomes" id="UP001257234">
    <property type="component" value="Unassembled WGS sequence"/>
</dbReference>
<keyword evidence="7" id="KW-0479">Metal-binding</keyword>
<feature type="active site" description="Phosphohistidine intermediate" evidence="7">
    <location>
        <position position="431"/>
    </location>
</feature>
<dbReference type="InterPro" id="IPR025200">
    <property type="entry name" value="PPK_C_dom2"/>
</dbReference>
<comment type="function">
    <text evidence="7 8">Catalyzes the reversible transfer of the terminal phosphate of ATP to form a long-chain polyphosphate (polyP).</text>
</comment>
<accession>A0ABU1EPH9</accession>
<dbReference type="SUPFAM" id="SSF140356">
    <property type="entry name" value="PPK N-terminal domain-like"/>
    <property type="match status" value="1"/>
</dbReference>
<dbReference type="SUPFAM" id="SSF143724">
    <property type="entry name" value="PHP14-like"/>
    <property type="match status" value="1"/>
</dbReference>
<evidence type="ECO:0000256" key="5">
    <source>
        <dbReference type="ARBA" id="ARBA00022840"/>
    </source>
</evidence>
<reference evidence="11" key="1">
    <citation type="submission" date="2023-07" db="EMBL/GenBank/DDBJ databases">
        <title>Christiangramia sp. SM2212., a novel bacterium of the family Flavobacteriaceae isolated from the sea sediment.</title>
        <authorList>
            <person name="Wang J."/>
            <person name="Zhang X."/>
        </authorList>
    </citation>
    <scope>NUCLEOTIDE SEQUENCE [LARGE SCALE GENOMIC DNA]</scope>
    <source>
        <strain evidence="11">SM2212</strain>
    </source>
</reference>
<keyword evidence="6 7" id="KW-0460">Magnesium</keyword>
<sequence>MQQPNKDRFRHRDLNWLSFNERVLQEATDKLNPLYERMKFLAIFSSNLDEYFRVRVSQLRQMKRVKKSIRKKLALRPSKITKQIIQEVKNQQDAFGDIYNKEIIPELAINGIHILDAEHYSKAHRKFADSYFNEKIEKHIKPIMLDLKKENELFLENSVLYFLVTFQNENKLGVVNIPVEHCGRFVMIDDVTDEHSITYLDEIIRHEAFKIFPENDITGIYEIKLSRDAELYIDDIYEGVLAEKIYTSLKQRTDGQPTRLLYDAEMPKDIQKKVRKLLKLGKIDMMPGGQYHNFKDFFSFPDPTNNKDLHFKKLPALPHNTLDKSKNYFEDIAKKDQSLHFPYMSFSYVERFVEMAANDEKVTEISISLYRVADESELTSSLMKALDNGKRVTVFVEAKARFDEKNNISWGRKFEEKGANVIYSYPKVKVHSKIMLISRQEGDENVKYAYIGTGNFNAETSAIYCDHAIFTANKNITKELHRLFKVLEGELIIPREKNLLISPFSTRQEFVKLIYNEIENAREGKKAKITAKMNSLEDEEMIDLLYKASDAGVEIRMLIRGFTCLIPGVKGLSENIYITSVVDRFLEHGRIYIFENGGDELMFYGSADWMNRNLDRRIEVISPVLDEDIKKEFKEILNIQLRDNVKARIQDPEESNTYVERKKGEKEIRSQYEIYNYLKKKHKS</sequence>
<dbReference type="InterPro" id="IPR003414">
    <property type="entry name" value="PP_kinase"/>
</dbReference>
<comment type="similarity">
    <text evidence="7 8">Belongs to the polyphosphate kinase 1 (PPK1) family.</text>
</comment>
<comment type="PTM">
    <text evidence="7 8">An intermediate of this reaction is the autophosphorylated ppk in which a phosphate is covalently linked to a histidine residue through a N-P bond.</text>
</comment>
<dbReference type="NCBIfam" id="TIGR03705">
    <property type="entry name" value="poly_P_kin"/>
    <property type="match status" value="1"/>
</dbReference>
<dbReference type="EMBL" id="JAVJIU010000002">
    <property type="protein sequence ID" value="MDR5590292.1"/>
    <property type="molecule type" value="Genomic_DNA"/>
</dbReference>
<dbReference type="Gene3D" id="3.30.1840.10">
    <property type="entry name" value="Polyphosphate kinase middle domain"/>
    <property type="match status" value="1"/>
</dbReference>
<dbReference type="InterPro" id="IPR036832">
    <property type="entry name" value="PPK_N_dom_sf"/>
</dbReference>
<dbReference type="PANTHER" id="PTHR30218:SF0">
    <property type="entry name" value="POLYPHOSPHATE KINASE"/>
    <property type="match status" value="1"/>
</dbReference>
<keyword evidence="1 7" id="KW-0597">Phosphoprotein</keyword>
<evidence type="ECO:0000313" key="11">
    <source>
        <dbReference type="Proteomes" id="UP001257234"/>
    </source>
</evidence>
<organism evidence="10 11">
    <name type="scientific">Christiangramia sediminicola</name>
    <dbReference type="NCBI Taxonomy" id="3073267"/>
    <lineage>
        <taxon>Bacteria</taxon>
        <taxon>Pseudomonadati</taxon>
        <taxon>Bacteroidota</taxon>
        <taxon>Flavobacteriia</taxon>
        <taxon>Flavobacteriales</taxon>
        <taxon>Flavobacteriaceae</taxon>
        <taxon>Christiangramia</taxon>
    </lineage>
</organism>
<dbReference type="Pfam" id="PF13089">
    <property type="entry name" value="PP_kinase_N"/>
    <property type="match status" value="1"/>
</dbReference>
<feature type="binding site" evidence="7">
    <location>
        <position position="560"/>
    </location>
    <ligand>
        <name>ATP</name>
        <dbReference type="ChEBI" id="CHEBI:30616"/>
    </ligand>
</feature>
<dbReference type="NCBIfam" id="NF003917">
    <property type="entry name" value="PRK05443.1-1"/>
    <property type="match status" value="1"/>
</dbReference>
<dbReference type="InterPro" id="IPR036830">
    <property type="entry name" value="PP_kinase_middle_dom_sf"/>
</dbReference>
<dbReference type="PIRSF" id="PIRSF015589">
    <property type="entry name" value="PP_kinase"/>
    <property type="match status" value="1"/>
</dbReference>
<keyword evidence="4 7" id="KW-0418">Kinase</keyword>
<dbReference type="EC" id="2.7.4.1" evidence="7 8"/>
<feature type="binding site" evidence="7">
    <location>
        <position position="47"/>
    </location>
    <ligand>
        <name>ATP</name>
        <dbReference type="ChEBI" id="CHEBI:30616"/>
    </ligand>
</feature>
<dbReference type="GO" id="GO:0008976">
    <property type="term" value="F:polyphosphate kinase activity"/>
    <property type="evidence" value="ECO:0007669"/>
    <property type="project" value="UniProtKB-EC"/>
</dbReference>
<keyword evidence="5 7" id="KW-0067">ATP-binding</keyword>
<dbReference type="SUPFAM" id="SSF56024">
    <property type="entry name" value="Phospholipase D/nuclease"/>
    <property type="match status" value="2"/>
</dbReference>
<proteinExistence type="inferred from homology"/>
<dbReference type="InterPro" id="IPR041108">
    <property type="entry name" value="PP_kinase_C_1"/>
</dbReference>
<evidence type="ECO:0000256" key="3">
    <source>
        <dbReference type="ARBA" id="ARBA00022741"/>
    </source>
</evidence>
<feature type="binding site" evidence="7">
    <location>
        <position position="371"/>
    </location>
    <ligand>
        <name>Mg(2+)</name>
        <dbReference type="ChEBI" id="CHEBI:18420"/>
    </ligand>
</feature>
<evidence type="ECO:0000256" key="6">
    <source>
        <dbReference type="ARBA" id="ARBA00022842"/>
    </source>
</evidence>
<dbReference type="InterPro" id="IPR025198">
    <property type="entry name" value="PPK_N_dom"/>
</dbReference>
<evidence type="ECO:0000256" key="1">
    <source>
        <dbReference type="ARBA" id="ARBA00022553"/>
    </source>
</evidence>
<feature type="domain" description="PLD phosphodiesterase" evidence="9">
    <location>
        <begin position="426"/>
        <end position="460"/>
    </location>
</feature>
<dbReference type="InterPro" id="IPR024953">
    <property type="entry name" value="PP_kinase_middle"/>
</dbReference>
<keyword evidence="2 7" id="KW-0808">Transferase</keyword>
<dbReference type="RefSeq" id="WP_309561165.1">
    <property type="nucleotide sequence ID" value="NZ_JAVJIU010000002.1"/>
</dbReference>
<dbReference type="InterPro" id="IPR001736">
    <property type="entry name" value="PLipase_D/transphosphatidylase"/>
</dbReference>
<feature type="binding site" evidence="7">
    <location>
        <position position="464"/>
    </location>
    <ligand>
        <name>ATP</name>
        <dbReference type="ChEBI" id="CHEBI:30616"/>
    </ligand>
</feature>
<dbReference type="Pfam" id="PF17941">
    <property type="entry name" value="PP_kinase_C_1"/>
    <property type="match status" value="1"/>
</dbReference>
<evidence type="ECO:0000256" key="2">
    <source>
        <dbReference type="ARBA" id="ARBA00022679"/>
    </source>
</evidence>
<evidence type="ECO:0000256" key="4">
    <source>
        <dbReference type="ARBA" id="ARBA00022777"/>
    </source>
</evidence>
<comment type="cofactor">
    <cofactor evidence="7">
        <name>Mg(2+)</name>
        <dbReference type="ChEBI" id="CHEBI:18420"/>
    </cofactor>
</comment>
<dbReference type="Gene3D" id="3.30.870.10">
    <property type="entry name" value="Endonuclease Chain A"/>
    <property type="match status" value="2"/>
</dbReference>
<keyword evidence="11" id="KW-1185">Reference proteome</keyword>
<gene>
    <name evidence="10" type="primary">ppk1</name>
    <name evidence="7" type="synonym">ppk</name>
    <name evidence="10" type="ORF">RE431_06550</name>
</gene>
<evidence type="ECO:0000256" key="7">
    <source>
        <dbReference type="HAMAP-Rule" id="MF_00347"/>
    </source>
</evidence>
<keyword evidence="3 7" id="KW-0547">Nucleotide-binding</keyword>
<evidence type="ECO:0000256" key="8">
    <source>
        <dbReference type="RuleBase" id="RU003800"/>
    </source>
</evidence>
<feature type="binding site" evidence="7">
    <location>
        <position position="588"/>
    </location>
    <ligand>
        <name>ATP</name>
        <dbReference type="ChEBI" id="CHEBI:30616"/>
    </ligand>
</feature>
<dbReference type="CDD" id="cd09167">
    <property type="entry name" value="PLDc_EcPPK1_C2_like"/>
    <property type="match status" value="1"/>
</dbReference>
<dbReference type="Pfam" id="PF13090">
    <property type="entry name" value="PP_kinase_C"/>
    <property type="match status" value="1"/>
</dbReference>
<dbReference type="Gene3D" id="1.20.58.310">
    <property type="entry name" value="Polyphosphate kinase N-terminal domain"/>
    <property type="match status" value="1"/>
</dbReference>
<comment type="caution">
    <text evidence="10">The sequence shown here is derived from an EMBL/GenBank/DDBJ whole genome shotgun (WGS) entry which is preliminary data.</text>
</comment>
<dbReference type="PANTHER" id="PTHR30218">
    <property type="entry name" value="POLYPHOSPHATE KINASE"/>
    <property type="match status" value="1"/>
</dbReference>
<protein>
    <recommendedName>
        <fullName evidence="7 8">Polyphosphate kinase</fullName>
        <ecNumber evidence="7 8">2.7.4.1</ecNumber>
    </recommendedName>
    <alternativeName>
        <fullName evidence="7">ATP-polyphosphate phosphotransferase</fullName>
    </alternativeName>
    <alternativeName>
        <fullName evidence="7">Polyphosphoric acid kinase</fullName>
    </alternativeName>
</protein>
<feature type="binding site" evidence="7">
    <location>
        <position position="401"/>
    </location>
    <ligand>
        <name>Mg(2+)</name>
        <dbReference type="ChEBI" id="CHEBI:18420"/>
    </ligand>
</feature>
<name>A0ABU1EPH9_9FLAO</name>
<evidence type="ECO:0000313" key="10">
    <source>
        <dbReference type="EMBL" id="MDR5590292.1"/>
    </source>
</evidence>
<dbReference type="PROSITE" id="PS50035">
    <property type="entry name" value="PLD"/>
    <property type="match status" value="1"/>
</dbReference>
<evidence type="ECO:0000259" key="9">
    <source>
        <dbReference type="PROSITE" id="PS50035"/>
    </source>
</evidence>
<dbReference type="HAMAP" id="MF_00347">
    <property type="entry name" value="Polyphosphate_kinase"/>
    <property type="match status" value="1"/>
</dbReference>
<comment type="catalytic activity">
    <reaction evidence="7 8">
        <text>[phosphate](n) + ATP = [phosphate](n+1) + ADP</text>
        <dbReference type="Rhea" id="RHEA:19573"/>
        <dbReference type="Rhea" id="RHEA-COMP:9859"/>
        <dbReference type="Rhea" id="RHEA-COMP:14280"/>
        <dbReference type="ChEBI" id="CHEBI:16838"/>
        <dbReference type="ChEBI" id="CHEBI:30616"/>
        <dbReference type="ChEBI" id="CHEBI:456216"/>
        <dbReference type="EC" id="2.7.4.1"/>
    </reaction>
</comment>
<dbReference type="Pfam" id="PF02503">
    <property type="entry name" value="PP_kinase"/>
    <property type="match status" value="1"/>
</dbReference>